<dbReference type="KEGG" id="vmo:VMUT_1169"/>
<dbReference type="EMBL" id="CP002529">
    <property type="protein sequence ID" value="ADY01374.1"/>
    <property type="molecule type" value="Genomic_DNA"/>
</dbReference>
<dbReference type="InterPro" id="IPR030373">
    <property type="entry name" value="PABS_CS"/>
</dbReference>
<evidence type="ECO:0000259" key="10">
    <source>
        <dbReference type="PROSITE" id="PS51006"/>
    </source>
</evidence>
<dbReference type="GO" id="GO:0004766">
    <property type="term" value="F:spermidine synthase activity"/>
    <property type="evidence" value="ECO:0007669"/>
    <property type="project" value="UniProtKB-UniRule"/>
</dbReference>
<comment type="function">
    <text evidence="6">Catalyzes the irreversible transfer of a propylamine group from the amino donor S-adenosylmethioninamine (decarboxy-AdoMet) to putrescine (1,4-diaminobutane) to yield spermidine.</text>
</comment>
<dbReference type="Gene3D" id="2.30.140.10">
    <property type="entry name" value="Spermidine synthase, tetramerisation domain"/>
    <property type="match status" value="1"/>
</dbReference>
<dbReference type="PROSITE" id="PS01330">
    <property type="entry name" value="PABS_1"/>
    <property type="match status" value="1"/>
</dbReference>
<dbReference type="Pfam" id="PF17284">
    <property type="entry name" value="Spermine_synt_N"/>
    <property type="match status" value="1"/>
</dbReference>
<dbReference type="SUPFAM" id="SSF53335">
    <property type="entry name" value="S-adenosyl-L-methionine-dependent methyltransferases"/>
    <property type="match status" value="1"/>
</dbReference>
<evidence type="ECO:0000256" key="1">
    <source>
        <dbReference type="ARBA" id="ARBA00007867"/>
    </source>
</evidence>
<dbReference type="CDD" id="cd02440">
    <property type="entry name" value="AdoMet_MTases"/>
    <property type="match status" value="1"/>
</dbReference>
<dbReference type="PROSITE" id="PS51006">
    <property type="entry name" value="PABS_2"/>
    <property type="match status" value="1"/>
</dbReference>
<evidence type="ECO:0000256" key="7">
    <source>
        <dbReference type="PROSITE-ProRule" id="PRU00354"/>
    </source>
</evidence>
<evidence type="ECO:0000256" key="6">
    <source>
        <dbReference type="HAMAP-Rule" id="MF_00198"/>
    </source>
</evidence>
<dbReference type="AlphaFoldDB" id="F0QYE1"/>
<evidence type="ECO:0000256" key="4">
    <source>
        <dbReference type="ARBA" id="ARBA00023115"/>
    </source>
</evidence>
<keyword evidence="12" id="KW-1185">Reference proteome</keyword>
<sequence length="310" mass="35395">MMSLEDMSREGTWFIEFNTPFSYHIRGIKRVLYNGVTKYQRVAIVEFEDLGKALVLDGKTQSTVYDEFIYHESLVHPAMIAHPNPRRVLILGGGEGATAREVLKHRSVEEVVMVDIDDDVIKISRDYLPEMHQGAFDNPKLRLIIGDGRKFIEESKDKFDIIILDLTDPLEGGPSYLLYTVEFYTMIKDRLNDNGLMVTQATSTFYALYTFAAIYRTVASVFPVARAYHTYVPSFDSTWGFVIGSKGLDPVSLTPEEIDSRIKNRINGELRYYEGDIHRVLFTLPRHIRALLENKSIKPATDKNPTFLPA</sequence>
<name>F0QYE1_VULM7</name>
<dbReference type="GeneID" id="10288821"/>
<dbReference type="InterPro" id="IPR001045">
    <property type="entry name" value="Spermi_synthase"/>
</dbReference>
<feature type="binding site" evidence="6">
    <location>
        <position position="174"/>
    </location>
    <ligand>
        <name>S-methyl-5'-thioadenosine</name>
        <dbReference type="ChEBI" id="CHEBI:17509"/>
    </ligand>
</feature>
<feature type="binding site" evidence="6">
    <location>
        <begin position="147"/>
        <end position="148"/>
    </location>
    <ligand>
        <name>S-methyl-5'-thioadenosine</name>
        <dbReference type="ChEBI" id="CHEBI:17509"/>
    </ligand>
</feature>
<evidence type="ECO:0000313" key="12">
    <source>
        <dbReference type="Proteomes" id="UP000007485"/>
    </source>
</evidence>
<evidence type="ECO:0000256" key="9">
    <source>
        <dbReference type="RuleBase" id="RU003837"/>
    </source>
</evidence>
<proteinExistence type="inferred from homology"/>
<organism evidence="11 12">
    <name type="scientific">Vulcanisaeta moutnovskia (strain 768-28)</name>
    <dbReference type="NCBI Taxonomy" id="985053"/>
    <lineage>
        <taxon>Archaea</taxon>
        <taxon>Thermoproteota</taxon>
        <taxon>Thermoprotei</taxon>
        <taxon>Thermoproteales</taxon>
        <taxon>Thermoproteaceae</taxon>
        <taxon>Vulcanisaeta</taxon>
    </lineage>
</organism>
<dbReference type="InterPro" id="IPR029063">
    <property type="entry name" value="SAM-dependent_MTases_sf"/>
</dbReference>
<evidence type="ECO:0000256" key="5">
    <source>
        <dbReference type="ARBA" id="ARBA00048874"/>
    </source>
</evidence>
<comment type="subunit">
    <text evidence="6">Homodimer or homotetramer.</text>
</comment>
<evidence type="ECO:0000256" key="8">
    <source>
        <dbReference type="RuleBase" id="RU003836"/>
    </source>
</evidence>
<gene>
    <name evidence="6" type="primary">speE</name>
    <name evidence="11" type="ordered locus">VMUT_1169</name>
</gene>
<dbReference type="NCBIfam" id="NF037959">
    <property type="entry name" value="MFS_SpdSyn"/>
    <property type="match status" value="1"/>
</dbReference>
<dbReference type="GO" id="GO:0008295">
    <property type="term" value="P:spermidine biosynthetic process"/>
    <property type="evidence" value="ECO:0007669"/>
    <property type="project" value="UniProtKB-UniRule"/>
</dbReference>
<comment type="similarity">
    <text evidence="1 6 8">Belongs to the spermidine/spermine synthase family.</text>
</comment>
<comment type="pathway">
    <text evidence="6">Amine and polyamine biosynthesis; spermidine biosynthesis; spermidine from putrescine: step 1/1.</text>
</comment>
<dbReference type="HOGENOM" id="CLU_048199_0_1_2"/>
<dbReference type="Proteomes" id="UP000007485">
    <property type="component" value="Chromosome"/>
</dbReference>
<dbReference type="FunFam" id="3.40.50.150:FF:000088">
    <property type="entry name" value="Polyamine aminopropyltransferase"/>
    <property type="match status" value="1"/>
</dbReference>
<dbReference type="Gene3D" id="3.40.50.150">
    <property type="entry name" value="Vaccinia Virus protein VP39"/>
    <property type="match status" value="1"/>
</dbReference>
<dbReference type="PANTHER" id="PTHR43317:SF1">
    <property type="entry name" value="THERMOSPERMINE SYNTHASE ACAULIS5"/>
    <property type="match status" value="1"/>
</dbReference>
<dbReference type="NCBIfam" id="TIGR00417">
    <property type="entry name" value="speE"/>
    <property type="match status" value="1"/>
</dbReference>
<dbReference type="PANTHER" id="PTHR43317">
    <property type="entry name" value="THERMOSPERMINE SYNTHASE ACAULIS5"/>
    <property type="match status" value="1"/>
</dbReference>
<keyword evidence="3 6" id="KW-0808">Transferase</keyword>
<dbReference type="GO" id="GO:0010487">
    <property type="term" value="F:thermospermine synthase activity"/>
    <property type="evidence" value="ECO:0007669"/>
    <property type="project" value="UniProtKB-EC"/>
</dbReference>
<evidence type="ECO:0000256" key="3">
    <source>
        <dbReference type="ARBA" id="ARBA00022679"/>
    </source>
</evidence>
<dbReference type="HAMAP" id="MF_00198">
    <property type="entry name" value="Spermidine_synth"/>
    <property type="match status" value="1"/>
</dbReference>
<dbReference type="InterPro" id="IPR030374">
    <property type="entry name" value="PABS"/>
</dbReference>
<dbReference type="EC" id="2.5.1.16" evidence="6"/>
<comment type="caution">
    <text evidence="6">Lacks conserved residue(s) required for the propagation of feature annotation.</text>
</comment>
<feature type="domain" description="PABS" evidence="10">
    <location>
        <begin position="11"/>
        <end position="246"/>
    </location>
</feature>
<dbReference type="eggNOG" id="arCOG00050">
    <property type="taxonomic scope" value="Archaea"/>
</dbReference>
<dbReference type="InterPro" id="IPR035246">
    <property type="entry name" value="Spermidine_synt_N"/>
</dbReference>
<feature type="active site" description="Proton acceptor" evidence="6 7">
    <location>
        <position position="165"/>
    </location>
</feature>
<keyword evidence="4 6" id="KW-0620">Polyamine biosynthesis</keyword>
<feature type="binding site" evidence="6">
    <location>
        <position position="71"/>
    </location>
    <ligand>
        <name>spermidine</name>
        <dbReference type="ChEBI" id="CHEBI:57834"/>
    </ligand>
</feature>
<comment type="catalytic activity">
    <reaction evidence="6 9">
        <text>S-adenosyl 3-(methylsulfanyl)propylamine + putrescine = S-methyl-5'-thioadenosine + spermidine + H(+)</text>
        <dbReference type="Rhea" id="RHEA:12721"/>
        <dbReference type="ChEBI" id="CHEBI:15378"/>
        <dbReference type="ChEBI" id="CHEBI:17509"/>
        <dbReference type="ChEBI" id="CHEBI:57443"/>
        <dbReference type="ChEBI" id="CHEBI:57834"/>
        <dbReference type="ChEBI" id="CHEBI:326268"/>
        <dbReference type="EC" id="2.5.1.16"/>
    </reaction>
</comment>
<feature type="binding site" evidence="6">
    <location>
        <position position="40"/>
    </location>
    <ligand>
        <name>S-methyl-5'-thioadenosine</name>
        <dbReference type="ChEBI" id="CHEBI:17509"/>
    </ligand>
</feature>
<dbReference type="Pfam" id="PF01564">
    <property type="entry name" value="Spermine_synth"/>
    <property type="match status" value="1"/>
</dbReference>
<dbReference type="STRING" id="985053.VMUT_1169"/>
<feature type="binding site" evidence="6">
    <location>
        <position position="115"/>
    </location>
    <ligand>
        <name>S-methyl-5'-thioadenosine</name>
        <dbReference type="ChEBI" id="CHEBI:17509"/>
    </ligand>
</feature>
<reference evidence="11 12" key="1">
    <citation type="journal article" date="2011" name="J. Bacteriol.">
        <title>Complete genome sequence of 'Vulcanisaeta moutnovskia' strain 768-28, a novel member of the hyperthermophilic crenarchaeal genus vulcanisaeta.</title>
        <authorList>
            <person name="Gumerov V.M."/>
            <person name="Mardanov A.V."/>
            <person name="Beletsky A.V."/>
            <person name="Prokofeva M.I."/>
            <person name="Bonch-Osmolovskaya E.A."/>
            <person name="Ravin N.V."/>
            <person name="Skryabin K.G."/>
        </authorList>
    </citation>
    <scope>NUCLEOTIDE SEQUENCE [LARGE SCALE GENOMIC DNA]</scope>
    <source>
        <strain evidence="11 12">768-28</strain>
    </source>
</reference>
<feature type="binding site" evidence="6">
    <location>
        <position position="95"/>
    </location>
    <ligand>
        <name>spermidine</name>
        <dbReference type="ChEBI" id="CHEBI:57834"/>
    </ligand>
</feature>
<dbReference type="NCBIfam" id="NF002010">
    <property type="entry name" value="PRK00811.1"/>
    <property type="match status" value="1"/>
</dbReference>
<keyword evidence="2" id="KW-0963">Cytoplasm</keyword>
<evidence type="ECO:0000256" key="2">
    <source>
        <dbReference type="ARBA" id="ARBA00022490"/>
    </source>
</evidence>
<accession>F0QYE1</accession>
<dbReference type="InterPro" id="IPR037163">
    <property type="entry name" value="Spermidine_synt_N_sf"/>
</dbReference>
<protein>
    <recommendedName>
        <fullName evidence="6">Polyamine aminopropyltransferase</fullName>
    </recommendedName>
    <alternativeName>
        <fullName evidence="6">Putrescine aminopropyltransferase</fullName>
        <shortName evidence="6">PAPT</shortName>
    </alternativeName>
    <alternativeName>
        <fullName evidence="6">Spermidine synthase</fullName>
        <shortName evidence="6">SPDS</shortName>
        <shortName evidence="6">SPDSY</shortName>
        <ecNumber evidence="6">2.5.1.16</ecNumber>
    </alternativeName>
</protein>
<evidence type="ECO:0000313" key="11">
    <source>
        <dbReference type="EMBL" id="ADY01374.1"/>
    </source>
</evidence>
<dbReference type="UniPathway" id="UPA00248">
    <property type="reaction ID" value="UER00314"/>
</dbReference>
<keyword evidence="6 9" id="KW-0745">Spermidine biosynthesis</keyword>
<comment type="catalytic activity">
    <reaction evidence="5">
        <text>S-adenosyl 3-(methylsulfanyl)propylamine + spermidine = thermospermine + S-methyl-5'-thioadenosine + H(+)</text>
        <dbReference type="Rhea" id="RHEA:30515"/>
        <dbReference type="ChEBI" id="CHEBI:15378"/>
        <dbReference type="ChEBI" id="CHEBI:17509"/>
        <dbReference type="ChEBI" id="CHEBI:57443"/>
        <dbReference type="ChEBI" id="CHEBI:57834"/>
        <dbReference type="ChEBI" id="CHEBI:59903"/>
        <dbReference type="EC" id="2.5.1.79"/>
    </reaction>
</comment>
<dbReference type="RefSeq" id="WP_013604536.1">
    <property type="nucleotide sequence ID" value="NC_015151.1"/>
</dbReference>